<feature type="domain" description="Orotidine 5'-phosphate decarboxylase" evidence="16">
    <location>
        <begin position="248"/>
        <end position="461"/>
    </location>
</feature>
<dbReference type="PROSITE" id="PS00156">
    <property type="entry name" value="OMPDECASE"/>
    <property type="match status" value="1"/>
</dbReference>
<protein>
    <recommendedName>
        <fullName evidence="7">Uridine 5'-monophosphate synthase</fullName>
        <ecNumber evidence="5">2.4.2.10</ecNumber>
        <ecNumber evidence="6">4.1.1.23</ecNumber>
    </recommendedName>
</protein>
<dbReference type="GO" id="GO:0004590">
    <property type="term" value="F:orotidine-5'-phosphate decarboxylase activity"/>
    <property type="evidence" value="ECO:0007669"/>
    <property type="project" value="UniProtKB-EC"/>
</dbReference>
<evidence type="ECO:0000256" key="14">
    <source>
        <dbReference type="PIRSR" id="PIRSR614732-1"/>
    </source>
</evidence>
<keyword evidence="12" id="KW-0456">Lyase</keyword>
<feature type="binding site" evidence="15">
    <location>
        <position position="254"/>
    </location>
    <ligand>
        <name>substrate</name>
    </ligand>
</feature>
<keyword evidence="9" id="KW-0808">Transferase</keyword>
<keyword evidence="13" id="KW-0511">Multifunctional enzyme</keyword>
<accession>A0A177B9R5</accession>
<dbReference type="InterPro" id="IPR000836">
    <property type="entry name" value="PRTase_dom"/>
</dbReference>
<dbReference type="Pfam" id="PF00215">
    <property type="entry name" value="OMPdecase"/>
    <property type="match status" value="1"/>
</dbReference>
<evidence type="ECO:0000256" key="8">
    <source>
        <dbReference type="ARBA" id="ARBA00022676"/>
    </source>
</evidence>
<dbReference type="EC" id="4.1.1.23" evidence="6"/>
<dbReference type="SMART" id="SM00934">
    <property type="entry name" value="OMPdecase"/>
    <property type="match status" value="1"/>
</dbReference>
<evidence type="ECO:0000256" key="7">
    <source>
        <dbReference type="ARBA" id="ARBA00015047"/>
    </source>
</evidence>
<dbReference type="EMBL" id="LWCA01000153">
    <property type="protein sequence ID" value="OAF70393.1"/>
    <property type="molecule type" value="Genomic_DNA"/>
</dbReference>
<evidence type="ECO:0000313" key="18">
    <source>
        <dbReference type="Proteomes" id="UP000078046"/>
    </source>
</evidence>
<keyword evidence="10" id="KW-0210">Decarboxylase</keyword>
<comment type="pathway">
    <text evidence="2">Pyrimidine metabolism; UMP biosynthesis via de novo pathway; UMP from orotate: step 1/2.</text>
</comment>
<dbReference type="InterPro" id="IPR013785">
    <property type="entry name" value="Aldolase_TIM"/>
</dbReference>
<dbReference type="EC" id="2.4.2.10" evidence="5"/>
<comment type="similarity">
    <text evidence="4">In the C-terminal section; belongs to the OMP decarboxylase family.</text>
</comment>
<comment type="caution">
    <text evidence="17">The sequence shown here is derived from an EMBL/GenBank/DDBJ whole genome shotgun (WGS) entry which is preliminary data.</text>
</comment>
<dbReference type="SUPFAM" id="SSF51366">
    <property type="entry name" value="Ribulose-phoshate binding barrel"/>
    <property type="match status" value="1"/>
</dbReference>
<feature type="binding site" evidence="15">
    <location>
        <position position="415"/>
    </location>
    <ligand>
        <name>substrate</name>
    </ligand>
</feature>
<evidence type="ECO:0000259" key="16">
    <source>
        <dbReference type="SMART" id="SM00934"/>
    </source>
</evidence>
<dbReference type="Gene3D" id="3.20.20.70">
    <property type="entry name" value="Aldolase class I"/>
    <property type="match status" value="1"/>
</dbReference>
<evidence type="ECO:0000256" key="1">
    <source>
        <dbReference type="ARBA" id="ARBA00004861"/>
    </source>
</evidence>
<dbReference type="AlphaFoldDB" id="A0A177B9R5"/>
<dbReference type="Proteomes" id="UP000078046">
    <property type="component" value="Unassembled WGS sequence"/>
</dbReference>
<dbReference type="UniPathway" id="UPA00070">
    <property type="reaction ID" value="UER00119"/>
</dbReference>
<dbReference type="OrthoDB" id="10263753at2759"/>
<dbReference type="InterPro" id="IPR004467">
    <property type="entry name" value="Or_phspho_trans_dom"/>
</dbReference>
<dbReference type="NCBIfam" id="TIGR00336">
    <property type="entry name" value="pyrE"/>
    <property type="match status" value="1"/>
</dbReference>
<name>A0A177B9R5_9BILA</name>
<evidence type="ECO:0000256" key="11">
    <source>
        <dbReference type="ARBA" id="ARBA00022975"/>
    </source>
</evidence>
<evidence type="ECO:0000256" key="13">
    <source>
        <dbReference type="ARBA" id="ARBA00023268"/>
    </source>
</evidence>
<gene>
    <name evidence="17" type="ORF">A3Q56_01825</name>
</gene>
<evidence type="ECO:0000256" key="15">
    <source>
        <dbReference type="PIRSR" id="PIRSR614732-2"/>
    </source>
</evidence>
<evidence type="ECO:0000256" key="4">
    <source>
        <dbReference type="ARBA" id="ARBA00009769"/>
    </source>
</evidence>
<feature type="binding site" evidence="15">
    <location>
        <position position="445"/>
    </location>
    <ligand>
        <name>substrate</name>
    </ligand>
</feature>
<dbReference type="HAMAP" id="MF_01208">
    <property type="entry name" value="PyrE"/>
    <property type="match status" value="1"/>
</dbReference>
<dbReference type="PANTHER" id="PTHR19278">
    <property type="entry name" value="OROTATE PHOSPHORIBOSYLTRANSFERASE"/>
    <property type="match status" value="1"/>
</dbReference>
<dbReference type="InterPro" id="IPR014732">
    <property type="entry name" value="OMPdecase"/>
</dbReference>
<evidence type="ECO:0000256" key="12">
    <source>
        <dbReference type="ARBA" id="ARBA00023239"/>
    </source>
</evidence>
<dbReference type="GO" id="GO:0004588">
    <property type="term" value="F:orotate phosphoribosyltransferase activity"/>
    <property type="evidence" value="ECO:0007669"/>
    <property type="project" value="UniProtKB-EC"/>
</dbReference>
<dbReference type="InterPro" id="IPR001754">
    <property type="entry name" value="OMPdeCOase_dom"/>
</dbReference>
<evidence type="ECO:0000313" key="17">
    <source>
        <dbReference type="EMBL" id="OAF70393.1"/>
    </source>
</evidence>
<sequence length="474" mass="53256">MLKSIPLLDKINKAEIVKFGDFILKSGISTNIYFDFRILMSFPELLTRLAFTSVNLLEEILKDVDIVCGIPLGSIPFSSLISSISNKPMILVRDKPKEYGLNKSIEGNFKKGQKCLLIDDVCSTGTSIIEARDQLIEAGLIVEHVFVIMNRQIVKKCDMKLTLNLNFHSLFTQRYVAEYFFNNNTINKKQFDCIISDSDGGNFQKGMLIDHLEEKRLPFVTRAKLNDEKKLNKNVSKLFQIAHEKKTNLILAVDEISNTDSFLTLLNLVGPHIAALKLHCDMYAVDLFNAEIIKKIKKLSTCLKFLLIEDRKFSDIGNTVKGQFISGPYQFKNWVDAVTCHVVAGSKTVEILADMAQDTDIFCLLVSTLSSNPSYNKTIECKNLVKSNPNFCSGFISQERIMTDPTVIHVTPGVRSDAFCDSIDQKYNTPFNAVSFKFADFVVVGRGITQNSDPLATTIKYKNEAFSAYMSSIS</sequence>
<dbReference type="SUPFAM" id="SSF53271">
    <property type="entry name" value="PRTase-like"/>
    <property type="match status" value="1"/>
</dbReference>
<evidence type="ECO:0000256" key="3">
    <source>
        <dbReference type="ARBA" id="ARBA00006221"/>
    </source>
</evidence>
<feature type="binding site" evidence="15">
    <location>
        <position position="277"/>
    </location>
    <ligand>
        <name>substrate</name>
    </ligand>
</feature>
<feature type="binding site" evidence="15">
    <location>
        <position position="370"/>
    </location>
    <ligand>
        <name>substrate</name>
    </ligand>
</feature>
<dbReference type="GO" id="GO:0006207">
    <property type="term" value="P:'de novo' pyrimidine nucleobase biosynthetic process"/>
    <property type="evidence" value="ECO:0007669"/>
    <property type="project" value="InterPro"/>
</dbReference>
<evidence type="ECO:0000256" key="2">
    <source>
        <dbReference type="ARBA" id="ARBA00004889"/>
    </source>
</evidence>
<dbReference type="Pfam" id="PF00156">
    <property type="entry name" value="Pribosyltran"/>
    <property type="match status" value="1"/>
</dbReference>
<feature type="active site" description="For OMPdecase activity" evidence="14">
    <location>
        <position position="315"/>
    </location>
</feature>
<proteinExistence type="inferred from homology"/>
<feature type="binding site" evidence="15">
    <location>
        <position position="446"/>
    </location>
    <ligand>
        <name>substrate</name>
    </ligand>
</feature>
<evidence type="ECO:0000256" key="5">
    <source>
        <dbReference type="ARBA" id="ARBA00011971"/>
    </source>
</evidence>
<dbReference type="CDD" id="cd04725">
    <property type="entry name" value="OMP_decarboxylase_like"/>
    <property type="match status" value="1"/>
</dbReference>
<comment type="pathway">
    <text evidence="1">Pyrimidine metabolism; UMP biosynthesis via de novo pathway; UMP from orotate: step 2/2.</text>
</comment>
<dbReference type="PANTHER" id="PTHR19278:SF33">
    <property type="entry name" value="OROTATE PHOSPHORIBOSYLTRANSFERASE"/>
    <property type="match status" value="1"/>
</dbReference>
<dbReference type="Gene3D" id="3.40.50.2020">
    <property type="match status" value="1"/>
</dbReference>
<dbReference type="InterPro" id="IPR023031">
    <property type="entry name" value="OPRT"/>
</dbReference>
<dbReference type="InterPro" id="IPR018089">
    <property type="entry name" value="OMPdecase_AS"/>
</dbReference>
<dbReference type="CDD" id="cd06223">
    <property type="entry name" value="PRTases_typeI"/>
    <property type="match status" value="1"/>
</dbReference>
<keyword evidence="8" id="KW-0328">Glycosyltransferase</keyword>
<keyword evidence="11" id="KW-0665">Pyrimidine biosynthesis</keyword>
<evidence type="ECO:0000256" key="10">
    <source>
        <dbReference type="ARBA" id="ARBA00022793"/>
    </source>
</evidence>
<dbReference type="InterPro" id="IPR029057">
    <property type="entry name" value="PRTase-like"/>
</dbReference>
<feature type="active site" description="For OMPdecase activity" evidence="14">
    <location>
        <position position="312"/>
    </location>
</feature>
<evidence type="ECO:0000256" key="9">
    <source>
        <dbReference type="ARBA" id="ARBA00022679"/>
    </source>
</evidence>
<reference evidence="17 18" key="1">
    <citation type="submission" date="2016-04" db="EMBL/GenBank/DDBJ databases">
        <title>The genome of Intoshia linei affirms orthonectids as highly simplified spiralians.</title>
        <authorList>
            <person name="Mikhailov K.V."/>
            <person name="Slusarev G.S."/>
            <person name="Nikitin M.A."/>
            <person name="Logacheva M.D."/>
            <person name="Penin A."/>
            <person name="Aleoshin V."/>
            <person name="Panchin Y.V."/>
        </authorList>
    </citation>
    <scope>NUCLEOTIDE SEQUENCE [LARGE SCALE GENOMIC DNA]</scope>
    <source>
        <strain evidence="17">Intl2013</strain>
        <tissue evidence="17">Whole animal</tissue>
    </source>
</reference>
<feature type="active site" description="For OMPdecase activity" evidence="14">
    <location>
        <position position="310"/>
    </location>
</feature>
<feature type="binding site" evidence="15">
    <location>
        <position position="425"/>
    </location>
    <ligand>
        <name>substrate</name>
    </ligand>
</feature>
<dbReference type="GO" id="GO:0044205">
    <property type="term" value="P:'de novo' UMP biosynthetic process"/>
    <property type="evidence" value="ECO:0007669"/>
    <property type="project" value="UniProtKB-UniPathway"/>
</dbReference>
<keyword evidence="18" id="KW-1185">Reference proteome</keyword>
<dbReference type="NCBIfam" id="TIGR01740">
    <property type="entry name" value="pyrF"/>
    <property type="match status" value="1"/>
</dbReference>
<dbReference type="InterPro" id="IPR011060">
    <property type="entry name" value="RibuloseP-bd_barrel"/>
</dbReference>
<organism evidence="17 18">
    <name type="scientific">Intoshia linei</name>
    <dbReference type="NCBI Taxonomy" id="1819745"/>
    <lineage>
        <taxon>Eukaryota</taxon>
        <taxon>Metazoa</taxon>
        <taxon>Spiralia</taxon>
        <taxon>Lophotrochozoa</taxon>
        <taxon>Mesozoa</taxon>
        <taxon>Orthonectida</taxon>
        <taxon>Rhopaluridae</taxon>
        <taxon>Intoshia</taxon>
    </lineage>
</organism>
<evidence type="ECO:0000256" key="6">
    <source>
        <dbReference type="ARBA" id="ARBA00012321"/>
    </source>
</evidence>
<comment type="similarity">
    <text evidence="3">In the N-terminal section; belongs to the purine/pyrimidine phosphoribosyltransferase family.</text>
</comment>